<comment type="caution">
    <text evidence="11">The sequence shown here is derived from an EMBL/GenBank/DDBJ whole genome shotgun (WGS) entry which is preliminary data.</text>
</comment>
<dbReference type="Pfam" id="PF19040">
    <property type="entry name" value="SGNH"/>
    <property type="match status" value="1"/>
</dbReference>
<feature type="domain" description="SGNH" evidence="10">
    <location>
        <begin position="418"/>
        <end position="612"/>
    </location>
</feature>
<dbReference type="InterPro" id="IPR050879">
    <property type="entry name" value="Acyltransferase_3"/>
</dbReference>
<keyword evidence="5 8" id="KW-1133">Transmembrane helix</keyword>
<keyword evidence="7 11" id="KW-0012">Acyltransferase</keyword>
<evidence type="ECO:0000259" key="9">
    <source>
        <dbReference type="Pfam" id="PF01757"/>
    </source>
</evidence>
<feature type="transmembrane region" description="Helical" evidence="8">
    <location>
        <begin position="330"/>
        <end position="349"/>
    </location>
</feature>
<organism evidence="11 12">
    <name type="scientific">Agaribacter flavus</name>
    <dbReference type="NCBI Taxonomy" id="1902781"/>
    <lineage>
        <taxon>Bacteria</taxon>
        <taxon>Pseudomonadati</taxon>
        <taxon>Pseudomonadota</taxon>
        <taxon>Gammaproteobacteria</taxon>
        <taxon>Alteromonadales</taxon>
        <taxon>Alteromonadaceae</taxon>
        <taxon>Agaribacter</taxon>
    </lineage>
</organism>
<protein>
    <submittedName>
        <fullName evidence="11">Acyltransferase family protein</fullName>
        <ecNumber evidence="11">2.3.1.-</ecNumber>
    </submittedName>
</protein>
<evidence type="ECO:0000313" key="12">
    <source>
        <dbReference type="Proteomes" id="UP001595478"/>
    </source>
</evidence>
<evidence type="ECO:0000256" key="8">
    <source>
        <dbReference type="SAM" id="Phobius"/>
    </source>
</evidence>
<dbReference type="GO" id="GO:0016746">
    <property type="term" value="F:acyltransferase activity"/>
    <property type="evidence" value="ECO:0007669"/>
    <property type="project" value="UniProtKB-KW"/>
</dbReference>
<dbReference type="PANTHER" id="PTHR23028">
    <property type="entry name" value="ACETYLTRANSFERASE"/>
    <property type="match status" value="1"/>
</dbReference>
<keyword evidence="2" id="KW-1003">Cell membrane</keyword>
<evidence type="ECO:0000259" key="10">
    <source>
        <dbReference type="Pfam" id="PF19040"/>
    </source>
</evidence>
<evidence type="ECO:0000256" key="3">
    <source>
        <dbReference type="ARBA" id="ARBA00022679"/>
    </source>
</evidence>
<feature type="transmembrane region" description="Helical" evidence="8">
    <location>
        <begin position="204"/>
        <end position="225"/>
    </location>
</feature>
<dbReference type="SUPFAM" id="SSF52266">
    <property type="entry name" value="SGNH hydrolase"/>
    <property type="match status" value="1"/>
</dbReference>
<feature type="transmembrane region" description="Helical" evidence="8">
    <location>
        <begin position="288"/>
        <end position="310"/>
    </location>
</feature>
<sequence length="627" mass="70248">MCTCNEGNLKVSSVILYRPDIDGLRALAVLSVIIFHLEPSYLRGGFLGVDVFFVISGYLITSIIYKQINKDTFSFSSFYVKRAKRILPPMFFTLSLTTIFCYIVLLPYDFYKFGITLISVMFFASNVQYSLRTGDYFSGDSSEWPLLHTWSLAAEEQYYFVLPLLLLGILKYRKNLLVTMLILFSILSFLIAEYMSSQRHLASFSYYLIVSRMGEMLVGSVLAVCQANGHIKAFRSNILAYGSLALILLLMVVVNETTRFPGLVALALCLPVAIIINSQNTHINKLFALRPIVYVGLLSYSLYLVHWPVMALSRYLLNSGDGDFSFTLTTQAYIVVLIVILSLFSYYLIEKPLRQNSLQTKSVFAFYFAVPSLIFIVIGGFIITSKGAPERIDTQEVRAGLQYSHIDKSVCPSLVNLGCKLGDVGSSKRIVFYGNSHAEHYAEYLSLIGKNTGQEVSLYASGGCNLLQNTSKCNDVTNTFIKEKGDAESIVIAYRWDNSYKNTVLLAKLEALLSSLLSQHKRVVVLAQPPLLSSSPSKISNCLRLNVKCGAPPYLLSSYPEYNGVIERLVNNVGAEFFDPYAYVSDKSALGDGVRLYYSDADHLSVYGARWLYNEGEEKLIQIFQNE</sequence>
<proteinExistence type="predicted"/>
<dbReference type="Gene3D" id="3.40.50.1110">
    <property type="entry name" value="SGNH hydrolase"/>
    <property type="match status" value="1"/>
</dbReference>
<feature type="transmembrane region" description="Helical" evidence="8">
    <location>
        <begin position="237"/>
        <end position="254"/>
    </location>
</feature>
<evidence type="ECO:0000256" key="5">
    <source>
        <dbReference type="ARBA" id="ARBA00022989"/>
    </source>
</evidence>
<feature type="domain" description="Acyltransferase 3" evidence="9">
    <location>
        <begin position="20"/>
        <end position="343"/>
    </location>
</feature>
<feature type="transmembrane region" description="Helical" evidence="8">
    <location>
        <begin position="260"/>
        <end position="276"/>
    </location>
</feature>
<dbReference type="EMBL" id="JBHRSW010000008">
    <property type="protein sequence ID" value="MFC3121282.1"/>
    <property type="molecule type" value="Genomic_DNA"/>
</dbReference>
<dbReference type="RefSeq" id="WP_376919462.1">
    <property type="nucleotide sequence ID" value="NZ_JBHRSW010000008.1"/>
</dbReference>
<keyword evidence="12" id="KW-1185">Reference proteome</keyword>
<comment type="subcellular location">
    <subcellularLocation>
        <location evidence="1">Cell membrane</location>
        <topology evidence="1">Multi-pass membrane protein</topology>
    </subcellularLocation>
</comment>
<dbReference type="Pfam" id="PF01757">
    <property type="entry name" value="Acyl_transf_3"/>
    <property type="match status" value="1"/>
</dbReference>
<dbReference type="PANTHER" id="PTHR23028:SF53">
    <property type="entry name" value="ACYL_TRANSF_3 DOMAIN-CONTAINING PROTEIN"/>
    <property type="match status" value="1"/>
</dbReference>
<dbReference type="InterPro" id="IPR036514">
    <property type="entry name" value="SGNH_hydro_sf"/>
</dbReference>
<dbReference type="EC" id="2.3.1.-" evidence="11"/>
<keyword evidence="6 8" id="KW-0472">Membrane</keyword>
<feature type="transmembrane region" description="Helical" evidence="8">
    <location>
        <begin position="361"/>
        <end position="383"/>
    </location>
</feature>
<evidence type="ECO:0000256" key="7">
    <source>
        <dbReference type="ARBA" id="ARBA00023315"/>
    </source>
</evidence>
<dbReference type="InterPro" id="IPR002656">
    <property type="entry name" value="Acyl_transf_3_dom"/>
</dbReference>
<feature type="transmembrane region" description="Helical" evidence="8">
    <location>
        <begin position="175"/>
        <end position="192"/>
    </location>
</feature>
<reference evidence="12" key="1">
    <citation type="journal article" date="2019" name="Int. J. Syst. Evol. Microbiol.">
        <title>The Global Catalogue of Microorganisms (GCM) 10K type strain sequencing project: providing services to taxonomists for standard genome sequencing and annotation.</title>
        <authorList>
            <consortium name="The Broad Institute Genomics Platform"/>
            <consortium name="The Broad Institute Genome Sequencing Center for Infectious Disease"/>
            <person name="Wu L."/>
            <person name="Ma J."/>
        </authorList>
    </citation>
    <scope>NUCLEOTIDE SEQUENCE [LARGE SCALE GENOMIC DNA]</scope>
    <source>
        <strain evidence="12">KCTC 52473</strain>
    </source>
</reference>
<keyword evidence="4 8" id="KW-0812">Transmembrane</keyword>
<evidence type="ECO:0000256" key="6">
    <source>
        <dbReference type="ARBA" id="ARBA00023136"/>
    </source>
</evidence>
<name>A0ABV7FR03_9ALTE</name>
<evidence type="ECO:0000313" key="11">
    <source>
        <dbReference type="EMBL" id="MFC3121282.1"/>
    </source>
</evidence>
<feature type="transmembrane region" description="Helical" evidence="8">
    <location>
        <begin position="86"/>
        <end position="105"/>
    </location>
</feature>
<evidence type="ECO:0000256" key="1">
    <source>
        <dbReference type="ARBA" id="ARBA00004651"/>
    </source>
</evidence>
<feature type="transmembrane region" description="Helical" evidence="8">
    <location>
        <begin position="45"/>
        <end position="65"/>
    </location>
</feature>
<accession>A0ABV7FR03</accession>
<dbReference type="Proteomes" id="UP001595478">
    <property type="component" value="Unassembled WGS sequence"/>
</dbReference>
<dbReference type="InterPro" id="IPR043968">
    <property type="entry name" value="SGNH"/>
</dbReference>
<keyword evidence="3 11" id="KW-0808">Transferase</keyword>
<gene>
    <name evidence="11" type="ORF">ACFOHL_06585</name>
</gene>
<evidence type="ECO:0000256" key="2">
    <source>
        <dbReference type="ARBA" id="ARBA00022475"/>
    </source>
</evidence>
<evidence type="ECO:0000256" key="4">
    <source>
        <dbReference type="ARBA" id="ARBA00022692"/>
    </source>
</evidence>